<proteinExistence type="predicted"/>
<dbReference type="EMBL" id="BTGU01000014">
    <property type="protein sequence ID" value="GMN42652.1"/>
    <property type="molecule type" value="Genomic_DNA"/>
</dbReference>
<keyword evidence="3" id="KW-1185">Reference proteome</keyword>
<sequence length="74" mass="8015">MKLLASAGFLVFIIIVGQTNVVQASSRISFIPRDLEPSDYVTITGCNNDCDTACCSCDIKKEPPLCVECCLDEP</sequence>
<evidence type="ECO:0000313" key="3">
    <source>
        <dbReference type="Proteomes" id="UP001187192"/>
    </source>
</evidence>
<keyword evidence="1" id="KW-0732">Signal</keyword>
<evidence type="ECO:0000313" key="2">
    <source>
        <dbReference type="EMBL" id="GMN42652.1"/>
    </source>
</evidence>
<protein>
    <submittedName>
        <fullName evidence="2">Uncharacterized protein</fullName>
    </submittedName>
</protein>
<evidence type="ECO:0000256" key="1">
    <source>
        <dbReference type="SAM" id="SignalP"/>
    </source>
</evidence>
<dbReference type="AlphaFoldDB" id="A0AA88A1C3"/>
<reference evidence="2" key="1">
    <citation type="submission" date="2023-07" db="EMBL/GenBank/DDBJ databases">
        <title>draft genome sequence of fig (Ficus carica).</title>
        <authorList>
            <person name="Takahashi T."/>
            <person name="Nishimura K."/>
        </authorList>
    </citation>
    <scope>NUCLEOTIDE SEQUENCE</scope>
</reference>
<gene>
    <name evidence="2" type="ORF">TIFTF001_011867</name>
</gene>
<accession>A0AA88A1C3</accession>
<feature type="chain" id="PRO_5041692893" evidence="1">
    <location>
        <begin position="25"/>
        <end position="74"/>
    </location>
</feature>
<name>A0AA88A1C3_FICCA</name>
<comment type="caution">
    <text evidence="2">The sequence shown here is derived from an EMBL/GenBank/DDBJ whole genome shotgun (WGS) entry which is preliminary data.</text>
</comment>
<organism evidence="2 3">
    <name type="scientific">Ficus carica</name>
    <name type="common">Common fig</name>
    <dbReference type="NCBI Taxonomy" id="3494"/>
    <lineage>
        <taxon>Eukaryota</taxon>
        <taxon>Viridiplantae</taxon>
        <taxon>Streptophyta</taxon>
        <taxon>Embryophyta</taxon>
        <taxon>Tracheophyta</taxon>
        <taxon>Spermatophyta</taxon>
        <taxon>Magnoliopsida</taxon>
        <taxon>eudicotyledons</taxon>
        <taxon>Gunneridae</taxon>
        <taxon>Pentapetalae</taxon>
        <taxon>rosids</taxon>
        <taxon>fabids</taxon>
        <taxon>Rosales</taxon>
        <taxon>Moraceae</taxon>
        <taxon>Ficeae</taxon>
        <taxon>Ficus</taxon>
    </lineage>
</organism>
<dbReference type="Proteomes" id="UP001187192">
    <property type="component" value="Unassembled WGS sequence"/>
</dbReference>
<feature type="signal peptide" evidence="1">
    <location>
        <begin position="1"/>
        <end position="24"/>
    </location>
</feature>